<dbReference type="PANTHER" id="PTHR43429:SF3">
    <property type="entry name" value="NITRITE REDUCTASE [NAD(P)H]"/>
    <property type="match status" value="1"/>
</dbReference>
<feature type="domain" description="FAD/NAD(P)-binding" evidence="4">
    <location>
        <begin position="2"/>
        <end position="148"/>
    </location>
</feature>
<evidence type="ECO:0000313" key="5">
    <source>
        <dbReference type="EMBL" id="GAI04804.1"/>
    </source>
</evidence>
<evidence type="ECO:0000256" key="2">
    <source>
        <dbReference type="ARBA" id="ARBA00022630"/>
    </source>
</evidence>
<keyword evidence="2" id="KW-0285">Flavoprotein</keyword>
<name>X1MEJ9_9ZZZZ</name>
<gene>
    <name evidence="5" type="ORF">S06H3_11985</name>
</gene>
<accession>X1MEJ9</accession>
<feature type="non-terminal residue" evidence="5">
    <location>
        <position position="1"/>
    </location>
</feature>
<comment type="caution">
    <text evidence="5">The sequence shown here is derived from an EMBL/GenBank/DDBJ whole genome shotgun (WGS) entry which is preliminary data.</text>
</comment>
<dbReference type="EMBL" id="BARV01005890">
    <property type="protein sequence ID" value="GAI04804.1"/>
    <property type="molecule type" value="Genomic_DNA"/>
</dbReference>
<dbReference type="InterPro" id="IPR036188">
    <property type="entry name" value="FAD/NAD-bd_sf"/>
</dbReference>
<dbReference type="SUPFAM" id="SSF51905">
    <property type="entry name" value="FAD/NAD(P)-binding domain"/>
    <property type="match status" value="1"/>
</dbReference>
<dbReference type="InterPro" id="IPR023753">
    <property type="entry name" value="FAD/NAD-binding_dom"/>
</dbReference>
<dbReference type="Pfam" id="PF07992">
    <property type="entry name" value="Pyr_redox_2"/>
    <property type="match status" value="1"/>
</dbReference>
<dbReference type="PANTHER" id="PTHR43429">
    <property type="entry name" value="PYRIDINE NUCLEOTIDE-DISULFIDE OXIDOREDUCTASE DOMAIN-CONTAINING"/>
    <property type="match status" value="1"/>
</dbReference>
<organism evidence="5">
    <name type="scientific">marine sediment metagenome</name>
    <dbReference type="NCBI Taxonomy" id="412755"/>
    <lineage>
        <taxon>unclassified sequences</taxon>
        <taxon>metagenomes</taxon>
        <taxon>ecological metagenomes</taxon>
    </lineage>
</organism>
<protein>
    <recommendedName>
        <fullName evidence="4">FAD/NAD(P)-binding domain-containing protein</fullName>
    </recommendedName>
</protein>
<proteinExistence type="predicted"/>
<dbReference type="GO" id="GO:0016491">
    <property type="term" value="F:oxidoreductase activity"/>
    <property type="evidence" value="ECO:0007669"/>
    <property type="project" value="InterPro"/>
</dbReference>
<comment type="cofactor">
    <cofactor evidence="1">
        <name>FAD</name>
        <dbReference type="ChEBI" id="CHEBI:57692"/>
    </cofactor>
</comment>
<dbReference type="AlphaFoldDB" id="X1MEJ9"/>
<sequence>AGGGLISMRVGEALHRLGIKITFVIKSNRVLSQILDKPASVIVEQVLAEHDIEIIKEDEIIKIVEGKAHLNSGRSLSCSLVVFGKGVRPNVHFLKGSGIEVNRGIVVNEYQQTNLEDIYAAGDVAETIDITYGEKRINALWPVAREQGHIAALNMASIHTICEGSVARNTLEIFGLPIFTAGMGHDEGLEVVREQGQGIKHSLNSGDLYQVLPLRKVS</sequence>
<dbReference type="Gene3D" id="3.50.50.60">
    <property type="entry name" value="FAD/NAD(P)-binding domain"/>
    <property type="match status" value="2"/>
</dbReference>
<keyword evidence="3" id="KW-0274">FAD</keyword>
<evidence type="ECO:0000259" key="4">
    <source>
        <dbReference type="Pfam" id="PF07992"/>
    </source>
</evidence>
<evidence type="ECO:0000256" key="1">
    <source>
        <dbReference type="ARBA" id="ARBA00001974"/>
    </source>
</evidence>
<dbReference type="InterPro" id="IPR050260">
    <property type="entry name" value="FAD-bd_OxRdtase"/>
</dbReference>
<reference evidence="5" key="1">
    <citation type="journal article" date="2014" name="Front. Microbiol.">
        <title>High frequency of phylogenetically diverse reductive dehalogenase-homologous genes in deep subseafloor sedimentary metagenomes.</title>
        <authorList>
            <person name="Kawai M."/>
            <person name="Futagami T."/>
            <person name="Toyoda A."/>
            <person name="Takaki Y."/>
            <person name="Nishi S."/>
            <person name="Hori S."/>
            <person name="Arai W."/>
            <person name="Tsubouchi T."/>
            <person name="Morono Y."/>
            <person name="Uchiyama I."/>
            <person name="Ito T."/>
            <person name="Fujiyama A."/>
            <person name="Inagaki F."/>
            <person name="Takami H."/>
        </authorList>
    </citation>
    <scope>NUCLEOTIDE SEQUENCE</scope>
    <source>
        <strain evidence="5">Expedition CK06-06</strain>
    </source>
</reference>
<evidence type="ECO:0000256" key="3">
    <source>
        <dbReference type="ARBA" id="ARBA00022827"/>
    </source>
</evidence>